<reference evidence="1 2" key="1">
    <citation type="submission" date="2019-09" db="EMBL/GenBank/DDBJ databases">
        <title>Draft genome sequence of Ginsengibacter sp. BR5-29.</title>
        <authorList>
            <person name="Im W.-T."/>
        </authorList>
    </citation>
    <scope>NUCLEOTIDE SEQUENCE [LARGE SCALE GENOMIC DNA]</scope>
    <source>
        <strain evidence="1 2">BR5-29</strain>
    </source>
</reference>
<accession>A0A5J5IH55</accession>
<dbReference type="InterPro" id="IPR045991">
    <property type="entry name" value="DUF5947"/>
</dbReference>
<sequence length="204" mass="23109">MAAPSLISKLRKIATSLPEIEVERCNFCGTILSPDHRHLVDLSQMKFICTCEMCMILNVGKGKYKPLPQRHLHLGDFIMPDELWSDFLIPVNMAFFVKSAVRNGTIAYYPAPTGATESKLKMEAWNSLTEFNPILKSLTYDLEALLVNRLGDAGQYYIVPIDKCYKLIGMIRMAWKGIFGGKEVNDIINRFFNELKEKSAPCPI</sequence>
<dbReference type="Pfam" id="PF19372">
    <property type="entry name" value="DUF5947"/>
    <property type="match status" value="1"/>
</dbReference>
<dbReference type="Proteomes" id="UP000326903">
    <property type="component" value="Unassembled WGS sequence"/>
</dbReference>
<gene>
    <name evidence="1" type="ORF">FW778_13540</name>
</gene>
<evidence type="ECO:0000313" key="2">
    <source>
        <dbReference type="Proteomes" id="UP000326903"/>
    </source>
</evidence>
<protein>
    <submittedName>
        <fullName evidence="1">Uncharacterized protein</fullName>
    </submittedName>
</protein>
<dbReference type="RefSeq" id="WP_150415297.1">
    <property type="nucleotide sequence ID" value="NZ_VYQF01000003.1"/>
</dbReference>
<evidence type="ECO:0000313" key="1">
    <source>
        <dbReference type="EMBL" id="KAA9038576.1"/>
    </source>
</evidence>
<proteinExistence type="predicted"/>
<dbReference type="EMBL" id="VYQF01000003">
    <property type="protein sequence ID" value="KAA9038576.1"/>
    <property type="molecule type" value="Genomic_DNA"/>
</dbReference>
<name>A0A5J5IH55_9BACT</name>
<comment type="caution">
    <text evidence="1">The sequence shown here is derived from an EMBL/GenBank/DDBJ whole genome shotgun (WGS) entry which is preliminary data.</text>
</comment>
<organism evidence="1 2">
    <name type="scientific">Ginsengibacter hankyongi</name>
    <dbReference type="NCBI Taxonomy" id="2607284"/>
    <lineage>
        <taxon>Bacteria</taxon>
        <taxon>Pseudomonadati</taxon>
        <taxon>Bacteroidota</taxon>
        <taxon>Chitinophagia</taxon>
        <taxon>Chitinophagales</taxon>
        <taxon>Chitinophagaceae</taxon>
        <taxon>Ginsengibacter</taxon>
    </lineage>
</organism>
<keyword evidence="2" id="KW-1185">Reference proteome</keyword>
<dbReference type="AlphaFoldDB" id="A0A5J5IH55"/>